<dbReference type="Pfam" id="PF09423">
    <property type="entry name" value="PhoD"/>
    <property type="match status" value="1"/>
</dbReference>
<dbReference type="Proteomes" id="UP000251047">
    <property type="component" value="Unassembled WGS sequence"/>
</dbReference>
<name>A0A364VB35_9CORY</name>
<dbReference type="OrthoDB" id="3497025at2"/>
<dbReference type="PANTHER" id="PTHR43606:SF1">
    <property type="entry name" value="PHOD-LIKE PHOSPHATASE METALLOPHOSPHATASE DOMAIN-CONTAINING PROTEIN"/>
    <property type="match status" value="1"/>
</dbReference>
<accession>A0A364VB35</accession>
<feature type="domain" description="Phospholipase D N-terminal" evidence="2">
    <location>
        <begin position="56"/>
        <end position="147"/>
    </location>
</feature>
<organism evidence="3 4">
    <name type="scientific">Corynebacterium heidelbergense</name>
    <dbReference type="NCBI Taxonomy" id="2055947"/>
    <lineage>
        <taxon>Bacteria</taxon>
        <taxon>Bacillati</taxon>
        <taxon>Actinomycetota</taxon>
        <taxon>Actinomycetes</taxon>
        <taxon>Mycobacteriales</taxon>
        <taxon>Corynebacteriaceae</taxon>
        <taxon>Corynebacterium</taxon>
    </lineage>
</organism>
<dbReference type="InterPro" id="IPR006311">
    <property type="entry name" value="TAT_signal"/>
</dbReference>
<protein>
    <submittedName>
        <fullName evidence="3">Alkaline phosphatase</fullName>
    </submittedName>
</protein>
<feature type="domain" description="PhoD-like phosphatase metallophosphatase" evidence="1">
    <location>
        <begin position="163"/>
        <end position="513"/>
    </location>
</feature>
<sequence>MPRMSRRTMLHATGILTAATGMGVLKKSPIAAADGIPSSLTSSAPGLIPDRPALTHGVAVGDVRADGSLLWARADKPSYLHVDVANNPEFRGAKHFRSPAALTPETDGTGRMRMLGLDPGTKMYYRVHLEDAETSLTSEPVLGSFTTAPTQPGNIRLHWSGDVVGQGWGINPELGGMTGFATMAEREPNLFIHSGDTCYADGPVSDIVRLDDGRVWRNLTSPAKDKVAETLAEFRGQYAYNLMDDNYRAFNSSVAQIVQWDDHETLNNWYPGEVLDDKRYTLKSVDTLAERAYRAFHEWQPLDEKMAVEGRVFRKIAYGPLLDIFVLDMRSFKDANPRAGSKADRDGHILGAAQEKWLIEGLRSSTATWKLVAADLPLGIVVPDGKSGDQEAVANGIPGAPSGRESELARILSAIKQVRGVVWLTADVHYTAAHHYSPERATFQDFTPFWEFVSGPLHAGAFGPNKMDDTFGPEVVYVHAPGEEHQNTSPLDGFQHFGEVDIDGDSRELTVRLMDTAGTVLWKKTLQP</sequence>
<dbReference type="AlphaFoldDB" id="A0A364VB35"/>
<dbReference type="EMBL" id="PHQP01000043">
    <property type="protein sequence ID" value="RAV33834.1"/>
    <property type="molecule type" value="Genomic_DNA"/>
</dbReference>
<evidence type="ECO:0000259" key="2">
    <source>
        <dbReference type="Pfam" id="PF16655"/>
    </source>
</evidence>
<dbReference type="PANTHER" id="PTHR43606">
    <property type="entry name" value="PHOSPHATASE, PUTATIVE (AFU_ORTHOLOGUE AFUA_6G08710)-RELATED"/>
    <property type="match status" value="1"/>
</dbReference>
<evidence type="ECO:0000313" key="3">
    <source>
        <dbReference type="EMBL" id="RAV33834.1"/>
    </source>
</evidence>
<gene>
    <name evidence="3" type="ORF">CWC39_06465</name>
</gene>
<dbReference type="Gene3D" id="2.60.40.380">
    <property type="entry name" value="Purple acid phosphatase-like, N-terminal"/>
    <property type="match status" value="1"/>
</dbReference>
<dbReference type="InterPro" id="IPR032093">
    <property type="entry name" value="PhoD_N"/>
</dbReference>
<dbReference type="SUPFAM" id="SSF56300">
    <property type="entry name" value="Metallo-dependent phosphatases"/>
    <property type="match status" value="1"/>
</dbReference>
<evidence type="ECO:0000313" key="4">
    <source>
        <dbReference type="Proteomes" id="UP000251047"/>
    </source>
</evidence>
<dbReference type="InterPro" id="IPR029052">
    <property type="entry name" value="Metallo-depent_PP-like"/>
</dbReference>
<dbReference type="InterPro" id="IPR052900">
    <property type="entry name" value="Phospholipid_Metab_Enz"/>
</dbReference>
<proteinExistence type="predicted"/>
<dbReference type="RefSeq" id="WP_112769688.1">
    <property type="nucleotide sequence ID" value="NZ_CP063191.1"/>
</dbReference>
<evidence type="ECO:0000259" key="1">
    <source>
        <dbReference type="Pfam" id="PF09423"/>
    </source>
</evidence>
<dbReference type="Gene3D" id="3.60.21.70">
    <property type="entry name" value="PhoD-like phosphatase"/>
    <property type="match status" value="1"/>
</dbReference>
<dbReference type="InterPro" id="IPR018946">
    <property type="entry name" value="PhoD-like_MPP"/>
</dbReference>
<dbReference type="Pfam" id="PF16655">
    <property type="entry name" value="PhoD_N"/>
    <property type="match status" value="1"/>
</dbReference>
<comment type="caution">
    <text evidence="3">The sequence shown here is derived from an EMBL/GenBank/DDBJ whole genome shotgun (WGS) entry which is preliminary data.</text>
</comment>
<dbReference type="InterPro" id="IPR038607">
    <property type="entry name" value="PhoD-like_sf"/>
</dbReference>
<reference evidence="3 4" key="1">
    <citation type="journal article" date="2018" name="Syst. Appl. Microbiol.">
        <title>Corynebacterium heidelbergense sp. nov., isolated from the preen glands of Egyptian geese (Alopochen aegyptiacus).</title>
        <authorList>
            <person name="Braun M.S."/>
            <person name="Wang E."/>
            <person name="Zimmermann S."/>
            <person name="Wink M."/>
        </authorList>
    </citation>
    <scope>NUCLEOTIDE SEQUENCE [LARGE SCALE GENOMIC DNA]</scope>
    <source>
        <strain evidence="3 4">DSM 104638</strain>
    </source>
</reference>
<dbReference type="PROSITE" id="PS51318">
    <property type="entry name" value="TAT"/>
    <property type="match status" value="1"/>
</dbReference>